<evidence type="ECO:0000256" key="5">
    <source>
        <dbReference type="ARBA" id="ARBA00023125"/>
    </source>
</evidence>
<dbReference type="GO" id="GO:0005674">
    <property type="term" value="C:transcription factor TFIIF complex"/>
    <property type="evidence" value="ECO:0007669"/>
    <property type="project" value="InterPro"/>
</dbReference>
<evidence type="ECO:0000259" key="11">
    <source>
        <dbReference type="Pfam" id="PF02270"/>
    </source>
</evidence>
<dbReference type="SUPFAM" id="SSF46785">
    <property type="entry name" value="Winged helix' DNA-binding domain"/>
    <property type="match status" value="1"/>
</dbReference>
<evidence type="ECO:0000256" key="7">
    <source>
        <dbReference type="ARBA" id="ARBA00023242"/>
    </source>
</evidence>
<dbReference type="GO" id="GO:0006367">
    <property type="term" value="P:transcription initiation at RNA polymerase II promoter"/>
    <property type="evidence" value="ECO:0007669"/>
    <property type="project" value="InterPro"/>
</dbReference>
<dbReference type="RefSeq" id="XP_062630867.1">
    <property type="nucleotide sequence ID" value="XM_062774883.1"/>
</dbReference>
<dbReference type="InterPro" id="IPR011039">
    <property type="entry name" value="TFIIF_interaction"/>
</dbReference>
<keyword evidence="6" id="KW-0804">Transcription</keyword>
<dbReference type="GeneID" id="87811524"/>
<dbReference type="InterPro" id="IPR036390">
    <property type="entry name" value="WH_DNA-bd_sf"/>
</dbReference>
<feature type="region of interest" description="Disordered" evidence="10">
    <location>
        <begin position="306"/>
        <end position="335"/>
    </location>
</feature>
<accession>A0AAF0YI39</accession>
<protein>
    <recommendedName>
        <fullName evidence="3">Transcription initiation factor IIF subunit beta</fullName>
    </recommendedName>
    <alternativeName>
        <fullName evidence="9">TFIIF medium subunit</fullName>
    </alternativeName>
    <alternativeName>
        <fullName evidence="8">TFIIF-beta</fullName>
    </alternativeName>
</protein>
<keyword evidence="7" id="KW-0539">Nucleus</keyword>
<dbReference type="AlphaFoldDB" id="A0AAF0YI39"/>
<evidence type="ECO:0000256" key="3">
    <source>
        <dbReference type="ARBA" id="ARBA00021453"/>
    </source>
</evidence>
<evidence type="ECO:0000256" key="4">
    <source>
        <dbReference type="ARBA" id="ARBA00023015"/>
    </source>
</evidence>
<evidence type="ECO:0000256" key="1">
    <source>
        <dbReference type="ARBA" id="ARBA00004123"/>
    </source>
</evidence>
<dbReference type="PANTHER" id="PTHR10445">
    <property type="entry name" value="GENERAL TRANSCRIPTION FACTOR IIF SUBUNIT 2"/>
    <property type="match status" value="1"/>
</dbReference>
<feature type="region of interest" description="Disordered" evidence="10">
    <location>
        <begin position="84"/>
        <end position="105"/>
    </location>
</feature>
<dbReference type="Proteomes" id="UP000827549">
    <property type="component" value="Chromosome 6"/>
</dbReference>
<keyword evidence="5" id="KW-0238">DNA-binding</keyword>
<evidence type="ECO:0000256" key="10">
    <source>
        <dbReference type="SAM" id="MobiDB-lite"/>
    </source>
</evidence>
<evidence type="ECO:0000256" key="2">
    <source>
        <dbReference type="ARBA" id="ARBA00009543"/>
    </source>
</evidence>
<dbReference type="PANTHER" id="PTHR10445:SF0">
    <property type="entry name" value="GENERAL TRANSCRIPTION FACTOR IIF SUBUNIT 2"/>
    <property type="match status" value="1"/>
</dbReference>
<dbReference type="SUPFAM" id="SSF50916">
    <property type="entry name" value="Rap30/74 interaction domains"/>
    <property type="match status" value="1"/>
</dbReference>
<dbReference type="InterPro" id="IPR003196">
    <property type="entry name" value="TFIIF_beta"/>
</dbReference>
<dbReference type="FunFam" id="1.10.10.10:FF:000035">
    <property type="entry name" value="General transcription factor IIF subunit 2"/>
    <property type="match status" value="1"/>
</dbReference>
<evidence type="ECO:0000256" key="6">
    <source>
        <dbReference type="ARBA" id="ARBA00023163"/>
    </source>
</evidence>
<keyword evidence="14" id="KW-1185">Reference proteome</keyword>
<evidence type="ECO:0000256" key="9">
    <source>
        <dbReference type="ARBA" id="ARBA00081863"/>
    </source>
</evidence>
<keyword evidence="4" id="KW-0805">Transcription regulation</keyword>
<dbReference type="InterPro" id="IPR040504">
    <property type="entry name" value="TFIIF_beta_N"/>
</dbReference>
<dbReference type="Pfam" id="PF02270">
    <property type="entry name" value="TFIIF_beta"/>
    <property type="match status" value="1"/>
</dbReference>
<evidence type="ECO:0000313" key="13">
    <source>
        <dbReference type="EMBL" id="WOO84841.1"/>
    </source>
</evidence>
<dbReference type="InterPro" id="IPR040450">
    <property type="entry name" value="TFIIF_beta_HTH"/>
</dbReference>
<dbReference type="CDD" id="cd07980">
    <property type="entry name" value="TFIIF_beta"/>
    <property type="match status" value="1"/>
</dbReference>
<evidence type="ECO:0000259" key="12">
    <source>
        <dbReference type="Pfam" id="PF17683"/>
    </source>
</evidence>
<name>A0AAF0YI39_9TREE</name>
<feature type="compositionally biased region" description="Acidic residues" evidence="10">
    <location>
        <begin position="315"/>
        <end position="335"/>
    </location>
</feature>
<comment type="similarity">
    <text evidence="2">Belongs to the TFIIF beta subunit family.</text>
</comment>
<dbReference type="InterPro" id="IPR036388">
    <property type="entry name" value="WH-like_DNA-bd_sf"/>
</dbReference>
<evidence type="ECO:0000256" key="8">
    <source>
        <dbReference type="ARBA" id="ARBA00081473"/>
    </source>
</evidence>
<sequence length="335" mass="38102">MSQSDDVKPLITVDGHDVFNLPVVEDEEELEVSPTLADSKVWAIKVPRFLLERWERVEQGGVHLGTLYVDNSKNPPYITLKLPVEEEEEKKPEKSAGRPAKRAKLDTNGIPDEFQVILNTERVKNTYIFTEKERTWVAQGGGESSSAKRKREKAHPRLLASLNHEGSVRPITSAKYLKILEQRRLENEQSKRPIVQLDDTKMSQAKLNQLASGFANASSTLGKGMVDRPHRVAPGERYARLERGELTDRLFALFSDKPYWSITALKATLQQPDAWLRDVLKEVAVLIKEGQYANMWQLKDNWKDVGKSEAGVKPEEEEDDDDDEEDDDDLELIEV</sequence>
<gene>
    <name evidence="13" type="primary">tfg2</name>
    <name evidence="13" type="ORF">LOC62_06G008358</name>
</gene>
<dbReference type="GO" id="GO:0003677">
    <property type="term" value="F:DNA binding"/>
    <property type="evidence" value="ECO:0007669"/>
    <property type="project" value="UniProtKB-KW"/>
</dbReference>
<feature type="domain" description="TFIIF beta subunit HTH" evidence="11">
    <location>
        <begin position="239"/>
        <end position="303"/>
    </location>
</feature>
<dbReference type="Gene3D" id="1.10.10.10">
    <property type="entry name" value="Winged helix-like DNA-binding domain superfamily/Winged helix DNA-binding domain"/>
    <property type="match status" value="1"/>
</dbReference>
<reference evidence="13" key="1">
    <citation type="submission" date="2023-10" db="EMBL/GenBank/DDBJ databases">
        <authorList>
            <person name="Noh H."/>
        </authorList>
    </citation>
    <scope>NUCLEOTIDE SEQUENCE</scope>
    <source>
        <strain evidence="13">DUCC4014</strain>
    </source>
</reference>
<organism evidence="13 14">
    <name type="scientific">Vanrija pseudolonga</name>
    <dbReference type="NCBI Taxonomy" id="143232"/>
    <lineage>
        <taxon>Eukaryota</taxon>
        <taxon>Fungi</taxon>
        <taxon>Dikarya</taxon>
        <taxon>Basidiomycota</taxon>
        <taxon>Agaricomycotina</taxon>
        <taxon>Tremellomycetes</taxon>
        <taxon>Trichosporonales</taxon>
        <taxon>Trichosporonaceae</taxon>
        <taxon>Vanrija</taxon>
    </lineage>
</organism>
<dbReference type="EMBL" id="CP086719">
    <property type="protein sequence ID" value="WOO84841.1"/>
    <property type="molecule type" value="Genomic_DNA"/>
</dbReference>
<comment type="subcellular location">
    <subcellularLocation>
        <location evidence="1">Nucleus</location>
    </subcellularLocation>
</comment>
<proteinExistence type="inferred from homology"/>
<evidence type="ECO:0000313" key="14">
    <source>
        <dbReference type="Proteomes" id="UP000827549"/>
    </source>
</evidence>
<dbReference type="Pfam" id="PF17683">
    <property type="entry name" value="TFIIF_beta_N"/>
    <property type="match status" value="1"/>
</dbReference>
<feature type="domain" description="TFIIF beta subunit N-terminal" evidence="12">
    <location>
        <begin position="39"/>
        <end position="169"/>
    </location>
</feature>